<dbReference type="Proteomes" id="UP001287282">
    <property type="component" value="Unassembled WGS sequence"/>
</dbReference>
<organism evidence="2 3">
    <name type="scientific">Alkalihalophilus lindianensis</name>
    <dbReference type="NCBI Taxonomy" id="1630542"/>
    <lineage>
        <taxon>Bacteria</taxon>
        <taxon>Bacillati</taxon>
        <taxon>Bacillota</taxon>
        <taxon>Bacilli</taxon>
        <taxon>Bacillales</taxon>
        <taxon>Bacillaceae</taxon>
        <taxon>Alkalihalophilus</taxon>
    </lineage>
</organism>
<dbReference type="PANTHER" id="PTHR33055">
    <property type="entry name" value="TRANSPOSASE FOR INSERTION SEQUENCE ELEMENT IS1111A"/>
    <property type="match status" value="1"/>
</dbReference>
<dbReference type="InterPro" id="IPR003346">
    <property type="entry name" value="Transposase_20"/>
</dbReference>
<dbReference type="Pfam" id="PF02371">
    <property type="entry name" value="Transposase_20"/>
    <property type="match status" value="1"/>
</dbReference>
<proteinExistence type="predicted"/>
<evidence type="ECO:0000313" key="3">
    <source>
        <dbReference type="Proteomes" id="UP001287282"/>
    </source>
</evidence>
<dbReference type="RefSeq" id="WP_317124185.1">
    <property type="nucleotide sequence ID" value="NZ_JAWJBA010000412.1"/>
</dbReference>
<keyword evidence="3" id="KW-1185">Reference proteome</keyword>
<name>A0ABU3XIK9_9BACI</name>
<feature type="domain" description="Transposase IS116/IS110/IS902 C-terminal" evidence="1">
    <location>
        <begin position="1"/>
        <end position="48"/>
    </location>
</feature>
<sequence length="76" mass="8635">MAPRSFESGSSIRRKKKISKVGNRWIRAILFMPALAAKRSNPQMKEFAKRLGSSSKPKKVIACAVMRKLLRLMFVV</sequence>
<gene>
    <name evidence="2" type="ORF">RYX56_22825</name>
</gene>
<dbReference type="InterPro" id="IPR047650">
    <property type="entry name" value="Transpos_IS110"/>
</dbReference>
<reference evidence="2 3" key="1">
    <citation type="submission" date="2023-10" db="EMBL/GenBank/DDBJ databases">
        <title>Screening of Alkalihalobacillus lindianensis BZ-TG-R113 and Its Alleviation of Salt Stress on Rapeseed Growth.</title>
        <authorList>
            <person name="Zhao B."/>
            <person name="Guo T."/>
        </authorList>
    </citation>
    <scope>NUCLEOTIDE SEQUENCE [LARGE SCALE GENOMIC DNA]</scope>
    <source>
        <strain evidence="2 3">BZ-TG-R113</strain>
    </source>
</reference>
<comment type="caution">
    <text evidence="2">The sequence shown here is derived from an EMBL/GenBank/DDBJ whole genome shotgun (WGS) entry which is preliminary data.</text>
</comment>
<feature type="non-terminal residue" evidence="2">
    <location>
        <position position="76"/>
    </location>
</feature>
<evidence type="ECO:0000313" key="2">
    <source>
        <dbReference type="EMBL" id="MDV2687183.1"/>
    </source>
</evidence>
<evidence type="ECO:0000259" key="1">
    <source>
        <dbReference type="Pfam" id="PF02371"/>
    </source>
</evidence>
<dbReference type="EMBL" id="JAWJBA010000412">
    <property type="protein sequence ID" value="MDV2687183.1"/>
    <property type="molecule type" value="Genomic_DNA"/>
</dbReference>
<protein>
    <submittedName>
        <fullName evidence="2">Transposase</fullName>
    </submittedName>
</protein>
<accession>A0ABU3XIK9</accession>
<dbReference type="PANTHER" id="PTHR33055:SF3">
    <property type="entry name" value="PUTATIVE TRANSPOSASE FOR IS117-RELATED"/>
    <property type="match status" value="1"/>
</dbReference>